<sequence>MTLLTWRRLALWGVPTLLLAWALAALLLGRGNPPFAVPVSLPIGCLIAGGIAIAWGWTVRGYRKGDRGPIDSMKAVRTAAFAQACAYSGAVLGGAMGGYVLGLLAYWDHAPRRAIAIQAMIAAGASIAMLVAGVVAERWCRIDEDDDEHHGVSVPGGAGPAPA</sequence>
<dbReference type="Proteomes" id="UP001172738">
    <property type="component" value="Unassembled WGS sequence"/>
</dbReference>
<organism evidence="2 3">
    <name type="scientific">Demequina zhanjiangensis</name>
    <dbReference type="NCBI Taxonomy" id="3051659"/>
    <lineage>
        <taxon>Bacteria</taxon>
        <taxon>Bacillati</taxon>
        <taxon>Actinomycetota</taxon>
        <taxon>Actinomycetes</taxon>
        <taxon>Micrococcales</taxon>
        <taxon>Demequinaceae</taxon>
        <taxon>Demequina</taxon>
    </lineage>
</organism>
<keyword evidence="1" id="KW-0472">Membrane</keyword>
<dbReference type="EMBL" id="JAUHPV010000002">
    <property type="protein sequence ID" value="MDN4471991.1"/>
    <property type="molecule type" value="Genomic_DNA"/>
</dbReference>
<proteinExistence type="predicted"/>
<keyword evidence="3" id="KW-1185">Reference proteome</keyword>
<dbReference type="SUPFAM" id="SSF103473">
    <property type="entry name" value="MFS general substrate transporter"/>
    <property type="match status" value="1"/>
</dbReference>
<evidence type="ECO:0000313" key="3">
    <source>
        <dbReference type="Proteomes" id="UP001172738"/>
    </source>
</evidence>
<feature type="transmembrane region" description="Helical" evidence="1">
    <location>
        <begin position="80"/>
        <end position="107"/>
    </location>
</feature>
<protein>
    <submittedName>
        <fullName evidence="2">DUF3180 domain-containing protein</fullName>
    </submittedName>
</protein>
<dbReference type="Pfam" id="PF11377">
    <property type="entry name" value="DUF3180"/>
    <property type="match status" value="1"/>
</dbReference>
<evidence type="ECO:0000256" key="1">
    <source>
        <dbReference type="SAM" id="Phobius"/>
    </source>
</evidence>
<gene>
    <name evidence="2" type="ORF">QQX04_03170</name>
</gene>
<keyword evidence="1" id="KW-0812">Transmembrane</keyword>
<reference evidence="2" key="1">
    <citation type="submission" date="2023-06" db="EMBL/GenBank/DDBJ databases">
        <title>SYSU T00b26.</title>
        <authorList>
            <person name="Gao L."/>
            <person name="Fang B.-Z."/>
            <person name="Li W.-J."/>
        </authorList>
    </citation>
    <scope>NUCLEOTIDE SEQUENCE</scope>
    <source>
        <strain evidence="2">SYSU T00b26</strain>
    </source>
</reference>
<comment type="caution">
    <text evidence="2">The sequence shown here is derived from an EMBL/GenBank/DDBJ whole genome shotgun (WGS) entry which is preliminary data.</text>
</comment>
<feature type="transmembrane region" description="Helical" evidence="1">
    <location>
        <begin position="39"/>
        <end position="59"/>
    </location>
</feature>
<evidence type="ECO:0000313" key="2">
    <source>
        <dbReference type="EMBL" id="MDN4471991.1"/>
    </source>
</evidence>
<dbReference type="InterPro" id="IPR036259">
    <property type="entry name" value="MFS_trans_sf"/>
</dbReference>
<dbReference type="InterPro" id="IPR021517">
    <property type="entry name" value="DUF3180"/>
</dbReference>
<keyword evidence="1" id="KW-1133">Transmembrane helix</keyword>
<name>A0ABT8FYM3_9MICO</name>
<accession>A0ABT8FYM3</accession>
<feature type="transmembrane region" description="Helical" evidence="1">
    <location>
        <begin position="113"/>
        <end position="136"/>
    </location>
</feature>